<comment type="caution">
    <text evidence="1">The sequence shown here is derived from an EMBL/GenBank/DDBJ whole genome shotgun (WGS) entry which is preliminary data.</text>
</comment>
<sequence length="81" mass="9334">MCRRIAEGTRWAKCGHFQRHMIIAIMDCNSHHCEKSVLHSKSCRDHSRCIRNYGPEVQKDIDVVNDYCFACRAAAARQVPT</sequence>
<keyword evidence="2" id="KW-1185">Reference proteome</keyword>
<gene>
    <name evidence="1" type="ORF">BDM02DRAFT_3178654</name>
</gene>
<protein>
    <submittedName>
        <fullName evidence="1">Uncharacterized protein</fullName>
    </submittedName>
</protein>
<dbReference type="EMBL" id="MU117974">
    <property type="protein sequence ID" value="KAF9651604.1"/>
    <property type="molecule type" value="Genomic_DNA"/>
</dbReference>
<evidence type="ECO:0000313" key="1">
    <source>
        <dbReference type="EMBL" id="KAF9651604.1"/>
    </source>
</evidence>
<dbReference type="Proteomes" id="UP000886501">
    <property type="component" value="Unassembled WGS sequence"/>
</dbReference>
<proteinExistence type="predicted"/>
<reference evidence="1" key="2">
    <citation type="journal article" date="2020" name="Nat. Commun.">
        <title>Large-scale genome sequencing of mycorrhizal fungi provides insights into the early evolution of symbiotic traits.</title>
        <authorList>
            <person name="Miyauchi S."/>
            <person name="Kiss E."/>
            <person name="Kuo A."/>
            <person name="Drula E."/>
            <person name="Kohler A."/>
            <person name="Sanchez-Garcia M."/>
            <person name="Morin E."/>
            <person name="Andreopoulos B."/>
            <person name="Barry K.W."/>
            <person name="Bonito G."/>
            <person name="Buee M."/>
            <person name="Carver A."/>
            <person name="Chen C."/>
            <person name="Cichocki N."/>
            <person name="Clum A."/>
            <person name="Culley D."/>
            <person name="Crous P.W."/>
            <person name="Fauchery L."/>
            <person name="Girlanda M."/>
            <person name="Hayes R.D."/>
            <person name="Keri Z."/>
            <person name="LaButti K."/>
            <person name="Lipzen A."/>
            <person name="Lombard V."/>
            <person name="Magnuson J."/>
            <person name="Maillard F."/>
            <person name="Murat C."/>
            <person name="Nolan M."/>
            <person name="Ohm R.A."/>
            <person name="Pangilinan J."/>
            <person name="Pereira M.F."/>
            <person name="Perotto S."/>
            <person name="Peter M."/>
            <person name="Pfister S."/>
            <person name="Riley R."/>
            <person name="Sitrit Y."/>
            <person name="Stielow J.B."/>
            <person name="Szollosi G."/>
            <person name="Zifcakova L."/>
            <person name="Stursova M."/>
            <person name="Spatafora J.W."/>
            <person name="Tedersoo L."/>
            <person name="Vaario L.M."/>
            <person name="Yamada A."/>
            <person name="Yan M."/>
            <person name="Wang P."/>
            <person name="Xu J."/>
            <person name="Bruns T."/>
            <person name="Baldrian P."/>
            <person name="Vilgalys R."/>
            <person name="Dunand C."/>
            <person name="Henrissat B."/>
            <person name="Grigoriev I.V."/>
            <person name="Hibbett D."/>
            <person name="Nagy L.G."/>
            <person name="Martin F.M."/>
        </authorList>
    </citation>
    <scope>NUCLEOTIDE SEQUENCE</scope>
    <source>
        <strain evidence="1">P2</strain>
    </source>
</reference>
<evidence type="ECO:0000313" key="2">
    <source>
        <dbReference type="Proteomes" id="UP000886501"/>
    </source>
</evidence>
<name>A0ACB6ZPV4_THEGA</name>
<organism evidence="1 2">
    <name type="scientific">Thelephora ganbajun</name>
    <name type="common">Ganba fungus</name>
    <dbReference type="NCBI Taxonomy" id="370292"/>
    <lineage>
        <taxon>Eukaryota</taxon>
        <taxon>Fungi</taxon>
        <taxon>Dikarya</taxon>
        <taxon>Basidiomycota</taxon>
        <taxon>Agaricomycotina</taxon>
        <taxon>Agaricomycetes</taxon>
        <taxon>Thelephorales</taxon>
        <taxon>Thelephoraceae</taxon>
        <taxon>Thelephora</taxon>
    </lineage>
</organism>
<accession>A0ACB6ZPV4</accession>
<reference evidence="1" key="1">
    <citation type="submission" date="2019-10" db="EMBL/GenBank/DDBJ databases">
        <authorList>
            <consortium name="DOE Joint Genome Institute"/>
            <person name="Kuo A."/>
            <person name="Miyauchi S."/>
            <person name="Kiss E."/>
            <person name="Drula E."/>
            <person name="Kohler A."/>
            <person name="Sanchez-Garcia M."/>
            <person name="Andreopoulos B."/>
            <person name="Barry K.W."/>
            <person name="Bonito G."/>
            <person name="Buee M."/>
            <person name="Carver A."/>
            <person name="Chen C."/>
            <person name="Cichocki N."/>
            <person name="Clum A."/>
            <person name="Culley D."/>
            <person name="Crous P.W."/>
            <person name="Fauchery L."/>
            <person name="Girlanda M."/>
            <person name="Hayes R."/>
            <person name="Keri Z."/>
            <person name="Labutti K."/>
            <person name="Lipzen A."/>
            <person name="Lombard V."/>
            <person name="Magnuson J."/>
            <person name="Maillard F."/>
            <person name="Morin E."/>
            <person name="Murat C."/>
            <person name="Nolan M."/>
            <person name="Ohm R."/>
            <person name="Pangilinan J."/>
            <person name="Pereira M."/>
            <person name="Perotto S."/>
            <person name="Peter M."/>
            <person name="Riley R."/>
            <person name="Sitrit Y."/>
            <person name="Stielow B."/>
            <person name="Szollosi G."/>
            <person name="Zifcakova L."/>
            <person name="Stursova M."/>
            <person name="Spatafora J.W."/>
            <person name="Tedersoo L."/>
            <person name="Vaario L.-M."/>
            <person name="Yamada A."/>
            <person name="Yan M."/>
            <person name="Wang P."/>
            <person name="Xu J."/>
            <person name="Bruns T."/>
            <person name="Baldrian P."/>
            <person name="Vilgalys R."/>
            <person name="Henrissat B."/>
            <person name="Grigoriev I.V."/>
            <person name="Hibbett D."/>
            <person name="Nagy L.G."/>
            <person name="Martin F.M."/>
        </authorList>
    </citation>
    <scope>NUCLEOTIDE SEQUENCE</scope>
    <source>
        <strain evidence="1">P2</strain>
    </source>
</reference>